<proteinExistence type="predicted"/>
<reference evidence="3 6" key="3">
    <citation type="journal article" date="2019" name="Environ. Microbiol.">
        <title>An active ?-lactamase is a part of an orchestrated cell wall stress resistance network of Bacillus subtilis and related rhizosphere species.</title>
        <authorList>
            <person name="Bucher T."/>
            <person name="Keren-Paz A."/>
            <person name="Hausser J."/>
            <person name="Olender T."/>
            <person name="Cytryn E."/>
            <person name="Kolodkin-Gal I."/>
        </authorList>
    </citation>
    <scope>NUCLEOTIDE SEQUENCE [LARGE SCALE GENOMIC DNA]</scope>
    <source>
        <strain evidence="3 6">I186</strain>
    </source>
</reference>
<accession>A0A1S9T5G5</accession>
<dbReference type="Proteomes" id="UP000190696">
    <property type="component" value="Unassembled WGS sequence"/>
</dbReference>
<accession>A0A1S9XZZ3</accession>
<reference evidence="1 5" key="2">
    <citation type="submission" date="2017-04" db="EMBL/GenBank/DDBJ databases">
        <title>The Characteristic of a Fine Plant Growth-Promoting Rhizobacteria Bacillus mycoides Gnyt1 and its Whole Genome Sequencing Analysis.</title>
        <authorList>
            <person name="Li J.H."/>
            <person name="Yao T."/>
        </authorList>
    </citation>
    <scope>NUCLEOTIDE SEQUENCE [LARGE SCALE GENOMIC DNA]</scope>
    <source>
        <strain evidence="1 5">Gnyt1</strain>
    </source>
</reference>
<dbReference type="EMBL" id="MUAI01000017">
    <property type="protein sequence ID" value="OOR05208.1"/>
    <property type="molecule type" value="Genomic_DNA"/>
</dbReference>
<sequence>MNRRQHKSYEKTIYSQCETHPFSIHAHTNPIQKNISFFNEDLLQIELVDHWDVFTLPFRI</sequence>
<dbReference type="EMBL" id="SZOD01001640">
    <property type="protein sequence ID" value="TKI73348.1"/>
    <property type="molecule type" value="Genomic_DNA"/>
</dbReference>
<dbReference type="AlphaFoldDB" id="A0A1S9T5G5"/>
<dbReference type="Proteomes" id="UP000192932">
    <property type="component" value="Chromosome"/>
</dbReference>
<evidence type="ECO:0000313" key="3">
    <source>
        <dbReference type="EMBL" id="TKI73348.1"/>
    </source>
</evidence>
<gene>
    <name evidence="1" type="ORF">B7492_14495</name>
    <name evidence="2" type="ORF">BW900_18890</name>
    <name evidence="3" type="ORF">FC701_37050</name>
</gene>
<reference evidence="2 4" key="1">
    <citation type="submission" date="2017-01" db="EMBL/GenBank/DDBJ databases">
        <title>Bacillus cereus isolates.</title>
        <authorList>
            <person name="Beno S.M."/>
        </authorList>
    </citation>
    <scope>NUCLEOTIDE SEQUENCE [LARGE SCALE GENOMIC DNA]</scope>
    <source>
        <strain evidence="2 4">FSL W7-1108</strain>
    </source>
</reference>
<name>A0A1S9T5G5_BACMY</name>
<evidence type="ECO:0000313" key="2">
    <source>
        <dbReference type="EMBL" id="OOR05208.1"/>
    </source>
</evidence>
<evidence type="ECO:0000313" key="5">
    <source>
        <dbReference type="Proteomes" id="UP000192932"/>
    </source>
</evidence>
<dbReference type="EMBL" id="CP020743">
    <property type="protein sequence ID" value="ARJ25132.1"/>
    <property type="molecule type" value="Genomic_DNA"/>
</dbReference>
<evidence type="ECO:0000313" key="4">
    <source>
        <dbReference type="Proteomes" id="UP000190696"/>
    </source>
</evidence>
<evidence type="ECO:0000313" key="6">
    <source>
        <dbReference type="Proteomes" id="UP000305524"/>
    </source>
</evidence>
<protein>
    <submittedName>
        <fullName evidence="2">Uncharacterized protein</fullName>
    </submittedName>
</protein>
<evidence type="ECO:0000313" key="1">
    <source>
        <dbReference type="EMBL" id="ARJ25132.1"/>
    </source>
</evidence>
<dbReference type="Proteomes" id="UP000305524">
    <property type="component" value="Unassembled WGS sequence"/>
</dbReference>
<organism evidence="2 4">
    <name type="scientific">Bacillus mycoides</name>
    <dbReference type="NCBI Taxonomy" id="1405"/>
    <lineage>
        <taxon>Bacteria</taxon>
        <taxon>Bacillati</taxon>
        <taxon>Bacillota</taxon>
        <taxon>Bacilli</taxon>
        <taxon>Bacillales</taxon>
        <taxon>Bacillaceae</taxon>
        <taxon>Bacillus</taxon>
        <taxon>Bacillus cereus group</taxon>
    </lineage>
</organism>